<evidence type="ECO:0000256" key="2">
    <source>
        <dbReference type="ARBA" id="ARBA00023125"/>
    </source>
</evidence>
<evidence type="ECO:0000313" key="6">
    <source>
        <dbReference type="Proteomes" id="UP001500683"/>
    </source>
</evidence>
<dbReference type="InterPro" id="IPR018060">
    <property type="entry name" value="HTH_AraC"/>
</dbReference>
<sequence length="256" mass="27704">MGGHAEESVQRVIDSIHQNISEPITIDDMARTAMFSKFHFTRIFQRATGVSPGRFLSAVRLQEAKRLLLSTSLSVTEISHKVGYSSVGTFSSRFKSSVGLSPTAYRQLRGFAPSIPVDTHRSSAHSMSIHGEVFQQDDGDGDGDGAEGTIFIGLFPDTIPQGRPARCTVLGGPGPFRLDNVPEGDWYLLAQSVVPGEEYVIGETPPTVAVHGPLTVRHGHLLRPVRIGLRPMRTLDPPVLLALLDTRRVALSATAS</sequence>
<feature type="domain" description="HTH araC/xylS-type" evidence="4">
    <location>
        <begin position="10"/>
        <end position="108"/>
    </location>
</feature>
<evidence type="ECO:0000313" key="5">
    <source>
        <dbReference type="EMBL" id="GAA4092444.1"/>
    </source>
</evidence>
<gene>
    <name evidence="5" type="ORF">GCM10022214_62590</name>
</gene>
<reference evidence="6" key="1">
    <citation type="journal article" date="2019" name="Int. J. Syst. Evol. Microbiol.">
        <title>The Global Catalogue of Microorganisms (GCM) 10K type strain sequencing project: providing services to taxonomists for standard genome sequencing and annotation.</title>
        <authorList>
            <consortium name="The Broad Institute Genomics Platform"/>
            <consortium name="The Broad Institute Genome Sequencing Center for Infectious Disease"/>
            <person name="Wu L."/>
            <person name="Ma J."/>
        </authorList>
    </citation>
    <scope>NUCLEOTIDE SEQUENCE [LARGE SCALE GENOMIC DNA]</scope>
    <source>
        <strain evidence="6">JCM 16702</strain>
    </source>
</reference>
<dbReference type="Pfam" id="PF12833">
    <property type="entry name" value="HTH_18"/>
    <property type="match status" value="1"/>
</dbReference>
<dbReference type="InterPro" id="IPR009057">
    <property type="entry name" value="Homeodomain-like_sf"/>
</dbReference>
<keyword evidence="6" id="KW-1185">Reference proteome</keyword>
<evidence type="ECO:0000256" key="3">
    <source>
        <dbReference type="ARBA" id="ARBA00023163"/>
    </source>
</evidence>
<dbReference type="InterPro" id="IPR020449">
    <property type="entry name" value="Tscrpt_reg_AraC-type_HTH"/>
</dbReference>
<comment type="caution">
    <text evidence="5">The sequence shown here is derived from an EMBL/GenBank/DDBJ whole genome shotgun (WGS) entry which is preliminary data.</text>
</comment>
<protein>
    <submittedName>
        <fullName evidence="5">AraC family transcriptional regulator</fullName>
    </submittedName>
</protein>
<dbReference type="RefSeq" id="WP_344954778.1">
    <property type="nucleotide sequence ID" value="NZ_BAAAZG010000047.1"/>
</dbReference>
<dbReference type="Proteomes" id="UP001500683">
    <property type="component" value="Unassembled WGS sequence"/>
</dbReference>
<dbReference type="PROSITE" id="PS01124">
    <property type="entry name" value="HTH_ARAC_FAMILY_2"/>
    <property type="match status" value="1"/>
</dbReference>
<proteinExistence type="predicted"/>
<keyword evidence="2" id="KW-0238">DNA-binding</keyword>
<dbReference type="PANTHER" id="PTHR43280:SF28">
    <property type="entry name" value="HTH-TYPE TRANSCRIPTIONAL ACTIVATOR RHAS"/>
    <property type="match status" value="1"/>
</dbReference>
<dbReference type="PRINTS" id="PR00032">
    <property type="entry name" value="HTHARAC"/>
</dbReference>
<dbReference type="InterPro" id="IPR018062">
    <property type="entry name" value="HTH_AraC-typ_CS"/>
</dbReference>
<evidence type="ECO:0000259" key="4">
    <source>
        <dbReference type="PROSITE" id="PS01124"/>
    </source>
</evidence>
<dbReference type="EMBL" id="BAAAZG010000047">
    <property type="protein sequence ID" value="GAA4092444.1"/>
    <property type="molecule type" value="Genomic_DNA"/>
</dbReference>
<accession>A0ABP7WMR1</accession>
<keyword evidence="3" id="KW-0804">Transcription</keyword>
<dbReference type="SMART" id="SM00342">
    <property type="entry name" value="HTH_ARAC"/>
    <property type="match status" value="1"/>
</dbReference>
<keyword evidence="1" id="KW-0805">Transcription regulation</keyword>
<dbReference type="PANTHER" id="PTHR43280">
    <property type="entry name" value="ARAC-FAMILY TRANSCRIPTIONAL REGULATOR"/>
    <property type="match status" value="1"/>
</dbReference>
<name>A0ABP7WMR1_9ACTN</name>
<evidence type="ECO:0000256" key="1">
    <source>
        <dbReference type="ARBA" id="ARBA00023015"/>
    </source>
</evidence>
<dbReference type="PROSITE" id="PS00041">
    <property type="entry name" value="HTH_ARAC_FAMILY_1"/>
    <property type="match status" value="1"/>
</dbReference>
<organism evidence="5 6">
    <name type="scientific">Actinomadura miaoliensis</name>
    <dbReference type="NCBI Taxonomy" id="430685"/>
    <lineage>
        <taxon>Bacteria</taxon>
        <taxon>Bacillati</taxon>
        <taxon>Actinomycetota</taxon>
        <taxon>Actinomycetes</taxon>
        <taxon>Streptosporangiales</taxon>
        <taxon>Thermomonosporaceae</taxon>
        <taxon>Actinomadura</taxon>
    </lineage>
</organism>
<dbReference type="SUPFAM" id="SSF46689">
    <property type="entry name" value="Homeodomain-like"/>
    <property type="match status" value="2"/>
</dbReference>
<dbReference type="Gene3D" id="1.10.10.60">
    <property type="entry name" value="Homeodomain-like"/>
    <property type="match status" value="2"/>
</dbReference>